<accession>A0A9W5QFQ2</accession>
<keyword evidence="1" id="KW-1133">Transmembrane helix</keyword>
<reference evidence="2 3" key="1">
    <citation type="submission" date="2012-12" db="EMBL/GenBank/DDBJ databases">
        <title>The Genome Sequence of Bacillus cereus ISP2954.</title>
        <authorList>
            <consortium name="The Broad Institute Genome Sequencing Platform"/>
            <consortium name="The Broad Institute Genome Sequencing Center for Infectious Disease"/>
            <person name="Feldgarden M."/>
            <person name="Van der Auwera G.A."/>
            <person name="Mahillon J."/>
            <person name="Duprez V."/>
            <person name="Timmery S."/>
            <person name="Mattelet C."/>
            <person name="Dierick K."/>
            <person name="Sun M."/>
            <person name="Yu Z."/>
            <person name="Zhu L."/>
            <person name="Hu X."/>
            <person name="Shank E.B."/>
            <person name="Swiecicka I."/>
            <person name="Hansen B.M."/>
            <person name="Andrup L."/>
            <person name="Walker B."/>
            <person name="Young S.K."/>
            <person name="Zeng Q."/>
            <person name="Gargeya S."/>
            <person name="Fitzgerald M."/>
            <person name="Haas B."/>
            <person name="Abouelleil A."/>
            <person name="Alvarado L."/>
            <person name="Arachchi H.M."/>
            <person name="Berlin A.M."/>
            <person name="Chapman S.B."/>
            <person name="Dewar J."/>
            <person name="Goldberg J."/>
            <person name="Griggs A."/>
            <person name="Gujja S."/>
            <person name="Hansen M."/>
            <person name="Howarth C."/>
            <person name="Imamovic A."/>
            <person name="Larimer J."/>
            <person name="McCowan C."/>
            <person name="Murphy C."/>
            <person name="Neiman D."/>
            <person name="Pearson M."/>
            <person name="Priest M."/>
            <person name="Roberts A."/>
            <person name="Saif S."/>
            <person name="Shea T."/>
            <person name="Sisk P."/>
            <person name="Sykes S."/>
            <person name="Wortman J."/>
            <person name="Nusbaum C."/>
            <person name="Birren B."/>
        </authorList>
    </citation>
    <scope>NUCLEOTIDE SEQUENCE [LARGE SCALE GENOMIC DNA]</scope>
    <source>
        <strain evidence="2 3">ISP2954</strain>
    </source>
</reference>
<name>A0A9W5QFQ2_BACCE</name>
<dbReference type="AlphaFoldDB" id="A0A9W5QFQ2"/>
<dbReference type="Proteomes" id="UP000013989">
    <property type="component" value="Unassembled WGS sequence"/>
</dbReference>
<sequence>MGILFFIFTIFIDNLSKTLKVEGANGIIVLNWLPIILSVIEIIGCLIVTFNAKIGGFLMIIAAIGGVICITLFYLLPGALLLISGSMSIFCKEKQKLNVI</sequence>
<proteinExistence type="predicted"/>
<protein>
    <submittedName>
        <fullName evidence="2">Uncharacterized protein</fullName>
    </submittedName>
</protein>
<feature type="transmembrane region" description="Helical" evidence="1">
    <location>
        <begin position="28"/>
        <end position="50"/>
    </location>
</feature>
<dbReference type="EMBL" id="AHEJ01000070">
    <property type="protein sequence ID" value="EOP62214.1"/>
    <property type="molecule type" value="Genomic_DNA"/>
</dbReference>
<feature type="transmembrane region" description="Helical" evidence="1">
    <location>
        <begin position="57"/>
        <end position="76"/>
    </location>
</feature>
<comment type="caution">
    <text evidence="2">The sequence shown here is derived from an EMBL/GenBank/DDBJ whole genome shotgun (WGS) entry which is preliminary data.</text>
</comment>
<evidence type="ECO:0000313" key="3">
    <source>
        <dbReference type="Proteomes" id="UP000013989"/>
    </source>
</evidence>
<keyword evidence="1" id="KW-0812">Transmembrane</keyword>
<gene>
    <name evidence="2" type="ORF">IGU_05589</name>
</gene>
<keyword evidence="1" id="KW-0472">Membrane</keyword>
<evidence type="ECO:0000313" key="2">
    <source>
        <dbReference type="EMBL" id="EOP62214.1"/>
    </source>
</evidence>
<evidence type="ECO:0000256" key="1">
    <source>
        <dbReference type="SAM" id="Phobius"/>
    </source>
</evidence>
<organism evidence="2 3">
    <name type="scientific">Bacillus cereus ISP2954</name>
    <dbReference type="NCBI Taxonomy" id="1053215"/>
    <lineage>
        <taxon>Bacteria</taxon>
        <taxon>Bacillati</taxon>
        <taxon>Bacillota</taxon>
        <taxon>Bacilli</taxon>
        <taxon>Bacillales</taxon>
        <taxon>Bacillaceae</taxon>
        <taxon>Bacillus</taxon>
        <taxon>Bacillus cereus group</taxon>
    </lineage>
</organism>